<evidence type="ECO:0000313" key="7">
    <source>
        <dbReference type="Proteomes" id="UP000053342"/>
    </source>
</evidence>
<dbReference type="RefSeq" id="XP_016267909.1">
    <property type="nucleotide sequence ID" value="XM_016400856.1"/>
</dbReference>
<evidence type="ECO:0000256" key="4">
    <source>
        <dbReference type="SAM" id="SignalP"/>
    </source>
</evidence>
<comment type="similarity">
    <text evidence="1">Belongs to the peptidase S33 family.</text>
</comment>
<accession>A0A0D2DX62</accession>
<dbReference type="Gene3D" id="3.40.50.1820">
    <property type="entry name" value="alpha/beta hydrolase"/>
    <property type="match status" value="1"/>
</dbReference>
<dbReference type="PANTHER" id="PTHR43248:SF25">
    <property type="entry name" value="AB HYDROLASE-1 DOMAIN-CONTAINING PROTEIN-RELATED"/>
    <property type="match status" value="1"/>
</dbReference>
<keyword evidence="4" id="KW-0732">Signal</keyword>
<feature type="signal peptide" evidence="4">
    <location>
        <begin position="1"/>
        <end position="19"/>
    </location>
</feature>
<feature type="chain" id="PRO_5002256208" description="Peptidase S33 tripeptidyl aminopeptidase-like C-terminal domain-containing protein" evidence="4">
    <location>
        <begin position="20"/>
        <end position="547"/>
    </location>
</feature>
<dbReference type="SUPFAM" id="SSF53474">
    <property type="entry name" value="alpha/beta-Hydrolases"/>
    <property type="match status" value="1"/>
</dbReference>
<sequence length="547" mass="58892">MTPKGTLALLLLSAVGTHAAPQAPKSIQWKPCPDLNKQIFEEIGVEGAAFDCAKLPVPLDYTNPDSEKLELSLFKLNATKQPSLGTVLYNPGGPGGTGAQNLPYDGPKHQANMGGQFDLVSFDPRGTGKTIPFNCTPEDNSTLTRRATDSLAHTNLTEQFLNGGWDDAVERAEMCHATNNKTGQFIGTTSVARDMLQIVDALGEDGMLRYYGWSYGSALGEYFAAMFPNRVDRMLLDGVVDPNIWLLGHRGNFLVDTDAAIQGFAEECAKSKDECAIVNATGATNASQIFEWANGFLEPLAQNASKSKDADAAAEALVYLASIKAYIYGQLYWPIKWPALAETLVLAAEGNYTAILASSSTDETSSSSSAPPGYDRGQDSMDGIRCSDAVFQVDKARDYLPQIEYQATVSQSFSDVVYQSIWPCAAWKLPSKGRFEGPFDARTRTPILFVNGEYDVTSPIQGAYNASRVFEGSAVLAHSGYGHGLIASPSKCAAKYVTAYFVNGTLPKNGTRCEPDMSPWEAAKASAAGGGGSASRRWLQTINHKRV</sequence>
<name>A0A0D2DX62_9EURO</name>
<feature type="region of interest" description="Disordered" evidence="3">
    <location>
        <begin position="361"/>
        <end position="381"/>
    </location>
</feature>
<dbReference type="OrthoDB" id="425534at2759"/>
<dbReference type="GeneID" id="27352436"/>
<dbReference type="Pfam" id="PF08386">
    <property type="entry name" value="Abhydrolase_4"/>
    <property type="match status" value="1"/>
</dbReference>
<evidence type="ECO:0000313" key="6">
    <source>
        <dbReference type="EMBL" id="KIW47693.1"/>
    </source>
</evidence>
<keyword evidence="7" id="KW-1185">Reference proteome</keyword>
<organism evidence="6 7">
    <name type="scientific">Exophiala oligosperma</name>
    <dbReference type="NCBI Taxonomy" id="215243"/>
    <lineage>
        <taxon>Eukaryota</taxon>
        <taxon>Fungi</taxon>
        <taxon>Dikarya</taxon>
        <taxon>Ascomycota</taxon>
        <taxon>Pezizomycotina</taxon>
        <taxon>Eurotiomycetes</taxon>
        <taxon>Chaetothyriomycetidae</taxon>
        <taxon>Chaetothyriales</taxon>
        <taxon>Herpotrichiellaceae</taxon>
        <taxon>Exophiala</taxon>
    </lineage>
</organism>
<dbReference type="VEuPathDB" id="FungiDB:PV06_00362"/>
<protein>
    <recommendedName>
        <fullName evidence="5">Peptidase S33 tripeptidyl aminopeptidase-like C-terminal domain-containing protein</fullName>
    </recommendedName>
</protein>
<dbReference type="EMBL" id="KN847332">
    <property type="protein sequence ID" value="KIW47693.1"/>
    <property type="molecule type" value="Genomic_DNA"/>
</dbReference>
<dbReference type="Proteomes" id="UP000053342">
    <property type="component" value="Unassembled WGS sequence"/>
</dbReference>
<dbReference type="AlphaFoldDB" id="A0A0D2DX62"/>
<keyword evidence="2" id="KW-0378">Hydrolase</keyword>
<evidence type="ECO:0000256" key="1">
    <source>
        <dbReference type="ARBA" id="ARBA00010088"/>
    </source>
</evidence>
<evidence type="ECO:0000259" key="5">
    <source>
        <dbReference type="Pfam" id="PF08386"/>
    </source>
</evidence>
<dbReference type="PANTHER" id="PTHR43248">
    <property type="entry name" value="2-SUCCINYL-6-HYDROXY-2,4-CYCLOHEXADIENE-1-CARBOXYLATE SYNTHASE"/>
    <property type="match status" value="1"/>
</dbReference>
<dbReference type="InterPro" id="IPR029058">
    <property type="entry name" value="AB_hydrolase_fold"/>
</dbReference>
<evidence type="ECO:0000256" key="3">
    <source>
        <dbReference type="SAM" id="MobiDB-lite"/>
    </source>
</evidence>
<dbReference type="InterPro" id="IPR051601">
    <property type="entry name" value="Serine_prot/Carboxylest_S33"/>
</dbReference>
<dbReference type="HOGENOM" id="CLU_013364_5_0_1"/>
<dbReference type="STRING" id="215243.A0A0D2DX62"/>
<dbReference type="InterPro" id="IPR013595">
    <property type="entry name" value="Pept_S33_TAP-like_C"/>
</dbReference>
<proteinExistence type="inferred from homology"/>
<dbReference type="GO" id="GO:0016787">
    <property type="term" value="F:hydrolase activity"/>
    <property type="evidence" value="ECO:0007669"/>
    <property type="project" value="UniProtKB-KW"/>
</dbReference>
<feature type="domain" description="Peptidase S33 tripeptidyl aminopeptidase-like C-terminal" evidence="5">
    <location>
        <begin position="413"/>
        <end position="513"/>
    </location>
</feature>
<evidence type="ECO:0000256" key="2">
    <source>
        <dbReference type="ARBA" id="ARBA00022801"/>
    </source>
</evidence>
<reference evidence="6 7" key="1">
    <citation type="submission" date="2015-01" db="EMBL/GenBank/DDBJ databases">
        <title>The Genome Sequence of Exophiala oligosperma CBS72588.</title>
        <authorList>
            <consortium name="The Broad Institute Genomics Platform"/>
            <person name="Cuomo C."/>
            <person name="de Hoog S."/>
            <person name="Gorbushina A."/>
            <person name="Stielow B."/>
            <person name="Teixiera M."/>
            <person name="Abouelleil A."/>
            <person name="Chapman S.B."/>
            <person name="Priest M."/>
            <person name="Young S.K."/>
            <person name="Wortman J."/>
            <person name="Nusbaum C."/>
            <person name="Birren B."/>
        </authorList>
    </citation>
    <scope>NUCLEOTIDE SEQUENCE [LARGE SCALE GENOMIC DNA]</scope>
    <source>
        <strain evidence="6 7">CBS 72588</strain>
    </source>
</reference>
<gene>
    <name evidence="6" type="ORF">PV06_00362</name>
</gene>